<feature type="transmembrane region" description="Helical" evidence="1">
    <location>
        <begin position="147"/>
        <end position="173"/>
    </location>
</feature>
<feature type="transmembrane region" description="Helical" evidence="1">
    <location>
        <begin position="17"/>
        <end position="34"/>
    </location>
</feature>
<keyword evidence="3" id="KW-1185">Reference proteome</keyword>
<name>A0AA36JJ21_9DINO</name>
<comment type="caution">
    <text evidence="2">The sequence shown here is derived from an EMBL/GenBank/DDBJ whole genome shotgun (WGS) entry which is preliminary data.</text>
</comment>
<proteinExistence type="predicted"/>
<accession>A0AA36JJ21</accession>
<feature type="transmembrane region" description="Helical" evidence="1">
    <location>
        <begin position="64"/>
        <end position="84"/>
    </location>
</feature>
<gene>
    <name evidence="2" type="ORF">EVOR1521_LOCUS28002</name>
</gene>
<evidence type="ECO:0000313" key="3">
    <source>
        <dbReference type="Proteomes" id="UP001178507"/>
    </source>
</evidence>
<feature type="transmembrane region" description="Helical" evidence="1">
    <location>
        <begin position="96"/>
        <end position="115"/>
    </location>
</feature>
<keyword evidence="1" id="KW-0472">Membrane</keyword>
<keyword evidence="1" id="KW-1133">Transmembrane helix</keyword>
<dbReference type="AlphaFoldDB" id="A0AA36JJ21"/>
<organism evidence="2 3">
    <name type="scientific">Effrenium voratum</name>
    <dbReference type="NCBI Taxonomy" id="2562239"/>
    <lineage>
        <taxon>Eukaryota</taxon>
        <taxon>Sar</taxon>
        <taxon>Alveolata</taxon>
        <taxon>Dinophyceae</taxon>
        <taxon>Suessiales</taxon>
        <taxon>Symbiodiniaceae</taxon>
        <taxon>Effrenium</taxon>
    </lineage>
</organism>
<evidence type="ECO:0000313" key="2">
    <source>
        <dbReference type="EMBL" id="CAJ1405913.1"/>
    </source>
</evidence>
<feature type="transmembrane region" description="Helical" evidence="1">
    <location>
        <begin position="121"/>
        <end position="140"/>
    </location>
</feature>
<protein>
    <submittedName>
        <fullName evidence="2">Uncharacterized protein</fullName>
    </submittedName>
</protein>
<keyword evidence="1" id="KW-0812">Transmembrane</keyword>
<sequence length="470" mass="50859">MVIFAPSFAAQLHAREAVLLGPVAAVAAVAVIGGRPLLRKTLPFGTAVSLCLVLGAWGEELGFAWFQASSAVVVVALLMEPNITLERLILKSSWRLCGTFLGSALAVLMAWALEITGKEPLEVTCLCFSAFLGFGMVQVFHSKDAAFPFISSVTCITCAVLMFGFMAAGWALIFGQIASVLVGEMLSLSSSLLCQLMLPDASSLSLVFVVRTSQQILDQTVTALELIFMSQVAVLRTSGSTSPARQFRLAGRGSTLGEGSLQLASYLAEASSQRGDLTDMLGRLEEEEAILQSRCRMCLSDMRFINLAGWLDAHQVDAELVQEVHRLFLQACALSHLAAVRPLDAESWLAVGPYFQQGRKHMKVALECLKSLLESAKAFGSKGEKEQELERLCSGVENARVQLKEAWAAFQQLPAERRACAGHAAAALCQGFDSILVDIASCAQRYTRDTEWKDLEVRLQNALKSPPCMT</sequence>
<reference evidence="2" key="1">
    <citation type="submission" date="2023-08" db="EMBL/GenBank/DDBJ databases">
        <authorList>
            <person name="Chen Y."/>
            <person name="Shah S."/>
            <person name="Dougan E. K."/>
            <person name="Thang M."/>
            <person name="Chan C."/>
        </authorList>
    </citation>
    <scope>NUCLEOTIDE SEQUENCE</scope>
</reference>
<dbReference type="EMBL" id="CAUJNA010003607">
    <property type="protein sequence ID" value="CAJ1405913.1"/>
    <property type="molecule type" value="Genomic_DNA"/>
</dbReference>
<evidence type="ECO:0000256" key="1">
    <source>
        <dbReference type="SAM" id="Phobius"/>
    </source>
</evidence>
<feature type="transmembrane region" description="Helical" evidence="1">
    <location>
        <begin position="41"/>
        <end position="58"/>
    </location>
</feature>
<dbReference type="Proteomes" id="UP001178507">
    <property type="component" value="Unassembled WGS sequence"/>
</dbReference>